<dbReference type="PROSITE" id="PS50240">
    <property type="entry name" value="TRYPSIN_DOM"/>
    <property type="match status" value="1"/>
</dbReference>
<proteinExistence type="evidence at transcript level"/>
<evidence type="ECO:0000256" key="5">
    <source>
        <dbReference type="ARBA" id="ARBA00022801"/>
    </source>
</evidence>
<dbReference type="PRINTS" id="PR00722">
    <property type="entry name" value="CHYMOTRYPSIN"/>
</dbReference>
<keyword evidence="7" id="KW-0865">Zymogen</keyword>
<evidence type="ECO:0000256" key="8">
    <source>
        <dbReference type="ARBA" id="ARBA00023157"/>
    </source>
</evidence>
<name>A0A6B9L3Z9_PLARH</name>
<dbReference type="InterPro" id="IPR018114">
    <property type="entry name" value="TRYPSIN_HIS"/>
</dbReference>
<evidence type="ECO:0000256" key="7">
    <source>
        <dbReference type="ARBA" id="ARBA00023145"/>
    </source>
</evidence>
<dbReference type="CDD" id="cd00041">
    <property type="entry name" value="CUB"/>
    <property type="match status" value="1"/>
</dbReference>
<evidence type="ECO:0000256" key="9">
    <source>
        <dbReference type="PROSITE-ProRule" id="PRU00059"/>
    </source>
</evidence>
<dbReference type="InterPro" id="IPR033116">
    <property type="entry name" value="TRYPSIN_SER"/>
</dbReference>
<dbReference type="InterPro" id="IPR000859">
    <property type="entry name" value="CUB_dom"/>
</dbReference>
<comment type="caution">
    <text evidence="9">Lacks conserved residue(s) required for the propagation of feature annotation.</text>
</comment>
<dbReference type="PANTHER" id="PTHR24252:SF7">
    <property type="entry name" value="HYALIN"/>
    <property type="match status" value="1"/>
</dbReference>
<evidence type="ECO:0000256" key="10">
    <source>
        <dbReference type="RuleBase" id="RU363034"/>
    </source>
</evidence>
<organism evidence="15">
    <name type="scientific">Platymeris rhadamanthus</name>
    <name type="common">Red spot assassin bug</name>
    <dbReference type="NCBI Taxonomy" id="1134088"/>
    <lineage>
        <taxon>Eukaryota</taxon>
        <taxon>Metazoa</taxon>
        <taxon>Ecdysozoa</taxon>
        <taxon>Arthropoda</taxon>
        <taxon>Hexapoda</taxon>
        <taxon>Insecta</taxon>
        <taxon>Pterygota</taxon>
        <taxon>Neoptera</taxon>
        <taxon>Paraneoptera</taxon>
        <taxon>Hemiptera</taxon>
        <taxon>Heteroptera</taxon>
        <taxon>Panheteroptera</taxon>
        <taxon>Cimicomorpha</taxon>
        <taxon>Reduviidae</taxon>
        <taxon>Platymeris</taxon>
    </lineage>
</organism>
<dbReference type="FunFam" id="2.40.10.10:FF:000146">
    <property type="entry name" value="Serine protease 53"/>
    <property type="match status" value="1"/>
</dbReference>
<dbReference type="InterPro" id="IPR001314">
    <property type="entry name" value="Peptidase_S1A"/>
</dbReference>
<dbReference type="Pfam" id="PF00431">
    <property type="entry name" value="CUB"/>
    <property type="match status" value="1"/>
</dbReference>
<keyword evidence="6 10" id="KW-0720">Serine protease</keyword>
<dbReference type="Gene3D" id="2.40.10.10">
    <property type="entry name" value="Trypsin-like serine proteases"/>
    <property type="match status" value="1"/>
</dbReference>
<evidence type="ECO:0000313" key="15">
    <source>
        <dbReference type="EMBL" id="QHB21595.1"/>
    </source>
</evidence>
<dbReference type="PROSITE" id="PS00134">
    <property type="entry name" value="TRYPSIN_HIS"/>
    <property type="match status" value="1"/>
</dbReference>
<evidence type="ECO:0000259" key="13">
    <source>
        <dbReference type="PROSITE" id="PS01180"/>
    </source>
</evidence>
<dbReference type="SUPFAM" id="SSF49854">
    <property type="entry name" value="Spermadhesin, CUB domain"/>
    <property type="match status" value="1"/>
</dbReference>
<evidence type="ECO:0000256" key="2">
    <source>
        <dbReference type="ARBA" id="ARBA00022525"/>
    </source>
</evidence>
<evidence type="ECO:0000256" key="1">
    <source>
        <dbReference type="ARBA" id="ARBA00004613"/>
    </source>
</evidence>
<feature type="signal peptide" evidence="12">
    <location>
        <begin position="1"/>
        <end position="17"/>
    </location>
</feature>
<dbReference type="EMBL" id="MN208406">
    <property type="protein sequence ID" value="QHB21595.1"/>
    <property type="molecule type" value="mRNA"/>
</dbReference>
<dbReference type="InterPro" id="IPR001254">
    <property type="entry name" value="Trypsin_dom"/>
</dbReference>
<dbReference type="GO" id="GO:0006508">
    <property type="term" value="P:proteolysis"/>
    <property type="evidence" value="ECO:0007669"/>
    <property type="project" value="UniProtKB-KW"/>
</dbReference>
<feature type="chain" id="PRO_5025375364" evidence="12">
    <location>
        <begin position="18"/>
        <end position="526"/>
    </location>
</feature>
<dbReference type="InterPro" id="IPR009003">
    <property type="entry name" value="Peptidase_S1_PA"/>
</dbReference>
<feature type="domain" description="Peptidase S1" evidence="14">
    <location>
        <begin position="282"/>
        <end position="514"/>
    </location>
</feature>
<dbReference type="PANTHER" id="PTHR24252">
    <property type="entry name" value="ACROSIN-RELATED"/>
    <property type="match status" value="1"/>
</dbReference>
<keyword evidence="8 9" id="KW-1015">Disulfide bond</keyword>
<protein>
    <submittedName>
        <fullName evidence="15">Venom S1 protease with CUB domain 4</fullName>
    </submittedName>
</protein>
<dbReference type="GO" id="GO:0005576">
    <property type="term" value="C:extracellular region"/>
    <property type="evidence" value="ECO:0007669"/>
    <property type="project" value="UniProtKB-SubCell"/>
</dbReference>
<reference evidence="15" key="1">
    <citation type="journal article" date="2019" name="Toxins">
        <title>Missiles of mass disruption: composition and glandular origin of venom used as a projectile defensive weapon by the assassin bug Platymeris rhadamanthus.</title>
        <authorList>
            <person name="Walker A.A."/>
            <person name="Robinson S.D."/>
            <person name="Undheim E.A.B."/>
            <person name="Jin J."/>
            <person name="Han X."/>
            <person name="Fry B.G."/>
            <person name="Vetter I."/>
            <person name="King G.F."/>
        </authorList>
    </citation>
    <scope>NUCLEOTIDE SEQUENCE</scope>
    <source>
        <tissue evidence="15">Venom glands</tissue>
    </source>
</reference>
<keyword evidence="3 10" id="KW-0645">Protease</keyword>
<dbReference type="Pfam" id="PF00089">
    <property type="entry name" value="Trypsin"/>
    <property type="match status" value="1"/>
</dbReference>
<evidence type="ECO:0000256" key="3">
    <source>
        <dbReference type="ARBA" id="ARBA00022670"/>
    </source>
</evidence>
<dbReference type="SUPFAM" id="SSF50494">
    <property type="entry name" value="Trypsin-like serine proteases"/>
    <property type="match status" value="1"/>
</dbReference>
<keyword evidence="5 10" id="KW-0378">Hydrolase</keyword>
<dbReference type="AlphaFoldDB" id="A0A6B9L3Z9"/>
<evidence type="ECO:0000256" key="4">
    <source>
        <dbReference type="ARBA" id="ARBA00022729"/>
    </source>
</evidence>
<sequence length="526" mass="58771">MLTLLLFTLLFTALSSADETIQIKNGEVYTKLETPDYPQVYLGEKSLNWRFEAEKDTKLKIQCDDFRMTESEGCSAVRLEIDDGTNKSEYCGYQKTLKIVSASNWFTVKMDGSAQAVFSCFVKSMVTPEPEVVEVTLNKLHHLEIPEVETPFFDRLWHFKTAEGQQVEFKCYINLMQMDPCYEEVLTFDLGDGPQEYCGFQEKVLFSRSNEAKLRLELGTNGGGKLHCVVQAAIKKLPEPGTVESSIRSLGDDEDSSEHGGAPGKKGTTCNCGWANKPKARIIRGREASPNEYPWMVALKAYFGEAHINCGGSIVTNHHVLTAAHCLLNMYVDMSPVKPEDLFVIVGLHNLEKLTPKGTVKQYRAASHFIRPEFTTQYTHDFAIVIVKDKIEFTQTVGPICLSPKRIAEPKQKITIIGWGKTETGETSTVLLKAKTSVIDRKRCDINPHEICTRADQSATCAGDSGGPLSWLDPDTNRYTLMSVVSYGDPDCVSTPSVSTDIAFFYEWIQKIIKSTHPTDTTCTKQ</sequence>
<feature type="domain" description="CUB" evidence="13">
    <location>
        <begin position="17"/>
        <end position="128"/>
    </location>
</feature>
<dbReference type="CDD" id="cd00190">
    <property type="entry name" value="Tryp_SPc"/>
    <property type="match status" value="1"/>
</dbReference>
<evidence type="ECO:0000256" key="11">
    <source>
        <dbReference type="SAM" id="MobiDB-lite"/>
    </source>
</evidence>
<dbReference type="InterPro" id="IPR043504">
    <property type="entry name" value="Peptidase_S1_PA_chymotrypsin"/>
</dbReference>
<keyword evidence="2" id="KW-0964">Secreted</keyword>
<evidence type="ECO:0000256" key="6">
    <source>
        <dbReference type="ARBA" id="ARBA00022825"/>
    </source>
</evidence>
<dbReference type="PROSITE" id="PS01180">
    <property type="entry name" value="CUB"/>
    <property type="match status" value="1"/>
</dbReference>
<comment type="subcellular location">
    <subcellularLocation>
        <location evidence="1">Secreted</location>
    </subcellularLocation>
</comment>
<accession>A0A6B9L3Z9</accession>
<evidence type="ECO:0000256" key="12">
    <source>
        <dbReference type="SAM" id="SignalP"/>
    </source>
</evidence>
<dbReference type="InterPro" id="IPR035914">
    <property type="entry name" value="Sperma_CUB_dom_sf"/>
</dbReference>
<dbReference type="PROSITE" id="PS00135">
    <property type="entry name" value="TRYPSIN_SER"/>
    <property type="match status" value="1"/>
</dbReference>
<dbReference type="GO" id="GO:0004252">
    <property type="term" value="F:serine-type endopeptidase activity"/>
    <property type="evidence" value="ECO:0007669"/>
    <property type="project" value="InterPro"/>
</dbReference>
<feature type="region of interest" description="Disordered" evidence="11">
    <location>
        <begin position="240"/>
        <end position="266"/>
    </location>
</feature>
<evidence type="ECO:0000259" key="14">
    <source>
        <dbReference type="PROSITE" id="PS50240"/>
    </source>
</evidence>
<feature type="disulfide bond" evidence="9">
    <location>
        <begin position="74"/>
        <end position="91"/>
    </location>
</feature>
<dbReference type="SMART" id="SM00020">
    <property type="entry name" value="Tryp_SPc"/>
    <property type="match status" value="1"/>
</dbReference>
<keyword evidence="4 12" id="KW-0732">Signal</keyword>
<dbReference type="Gene3D" id="2.60.120.290">
    <property type="entry name" value="Spermadhesin, CUB domain"/>
    <property type="match status" value="1"/>
</dbReference>